<proteinExistence type="predicted"/>
<dbReference type="PROSITE" id="PS51688">
    <property type="entry name" value="ICA"/>
    <property type="match status" value="1"/>
</dbReference>
<dbReference type="AlphaFoldDB" id="A0A6C0LMW8"/>
<evidence type="ECO:0000313" key="2">
    <source>
        <dbReference type="EMBL" id="QHU31345.1"/>
    </source>
</evidence>
<dbReference type="Pfam" id="PF13884">
    <property type="entry name" value="Peptidase_S74"/>
    <property type="match status" value="1"/>
</dbReference>
<name>A0A6C0LMW8_9ZZZZ</name>
<evidence type="ECO:0000259" key="1">
    <source>
        <dbReference type="PROSITE" id="PS51688"/>
    </source>
</evidence>
<dbReference type="InterPro" id="IPR030392">
    <property type="entry name" value="S74_ICA"/>
</dbReference>
<accession>A0A6C0LMW8</accession>
<reference evidence="2" key="1">
    <citation type="journal article" date="2020" name="Nature">
        <title>Giant virus diversity and host interactions through global metagenomics.</title>
        <authorList>
            <person name="Schulz F."/>
            <person name="Roux S."/>
            <person name="Paez-Espino D."/>
            <person name="Jungbluth S."/>
            <person name="Walsh D.A."/>
            <person name="Denef V.J."/>
            <person name="McMahon K.D."/>
            <person name="Konstantinidis K.T."/>
            <person name="Eloe-Fadrosh E.A."/>
            <person name="Kyrpides N.C."/>
            <person name="Woyke T."/>
        </authorList>
    </citation>
    <scope>NUCLEOTIDE SEQUENCE</scope>
    <source>
        <strain evidence="2">GVMAG-M-3300027963-21</strain>
    </source>
</reference>
<feature type="domain" description="Peptidase S74" evidence="1">
    <location>
        <begin position="386"/>
        <end position="498"/>
    </location>
</feature>
<sequence>MASCSNMDFIQGLIDVGSMSGSEWHIVTNDGSFDILNNCSGEVLFTILNDGSIGTGPNYSANFINAYSNITVGTNFGSYTTTSNYVLSTSNNLIYKANENDANISNYVLSTSNILSNRLYILDQLTSNVVNNSISTLNVSVSANNANVSNYVLNTSNTLINRVNANDTNVSNYVLSTSNLIASRITNLTTDMITQTVNATNKYVVNNSYNNNLEVNGNLTINSNLIVLGDSTRLDTIVYTTERLEIVNGNNTTTALMVQQNTASRDIFVASNISTSVFKIANNGDVLMNGTLTATNIAGAGANITALNMANVSSGTLAVARGGTGASTFTAGQVLIGNTTTALLQTANLTWDVANNRLGVRTATPATSLHVVGEIVATNNITSYYSDERLKTKIADITEPLEIVGKLNGFYYIPNALARLNGITHNTQEVGLSAQDVQSVLPEIVKLAPFDLATDDEGNKISKSGENYLTISYERLAPVFVEAIKELKKEVAMLKQRVADLENKKK</sequence>
<organism evidence="2">
    <name type="scientific">viral metagenome</name>
    <dbReference type="NCBI Taxonomy" id="1070528"/>
    <lineage>
        <taxon>unclassified sequences</taxon>
        <taxon>metagenomes</taxon>
        <taxon>organismal metagenomes</taxon>
    </lineage>
</organism>
<dbReference type="EMBL" id="MN740526">
    <property type="protein sequence ID" value="QHU31345.1"/>
    <property type="molecule type" value="Genomic_DNA"/>
</dbReference>
<protein>
    <recommendedName>
        <fullName evidence="1">Peptidase S74 domain-containing protein</fullName>
    </recommendedName>
</protein>